<evidence type="ECO:0000313" key="5">
    <source>
        <dbReference type="Proteomes" id="UP000001449"/>
    </source>
</evidence>
<protein>
    <submittedName>
        <fullName evidence="4">Uncharacterized protein</fullName>
    </submittedName>
</protein>
<dbReference type="InterPro" id="IPR013785">
    <property type="entry name" value="Aldolase_TIM"/>
</dbReference>
<dbReference type="KEGG" id="tps:THAPSDRAFT_22961"/>
<keyword evidence="2" id="KW-0288">FMN</keyword>
<dbReference type="Pfam" id="PF03060">
    <property type="entry name" value="NMO"/>
    <property type="match status" value="2"/>
</dbReference>
<dbReference type="GeneID" id="7442334"/>
<dbReference type="GO" id="GO:0018580">
    <property type="term" value="F:nitronate monooxygenase activity"/>
    <property type="evidence" value="ECO:0007669"/>
    <property type="project" value="InterPro"/>
</dbReference>
<dbReference type="PANTHER" id="PTHR32332:SF20">
    <property type="entry name" value="2-NITROPROPANE DIOXYGENASE-LIKE PROTEIN"/>
    <property type="match status" value="1"/>
</dbReference>
<keyword evidence="3" id="KW-0560">Oxidoreductase</keyword>
<gene>
    <name evidence="4" type="ORF">THAPSDRAFT_22961</name>
</gene>
<dbReference type="SUPFAM" id="SSF51412">
    <property type="entry name" value="Inosine monophosphate dehydrogenase (IMPDH)"/>
    <property type="match status" value="1"/>
</dbReference>
<keyword evidence="1" id="KW-0285">Flavoprotein</keyword>
<dbReference type="Gene3D" id="3.20.20.70">
    <property type="entry name" value="Aldolase class I"/>
    <property type="match status" value="1"/>
</dbReference>
<evidence type="ECO:0000256" key="2">
    <source>
        <dbReference type="ARBA" id="ARBA00022643"/>
    </source>
</evidence>
<accession>B8C4Z0</accession>
<dbReference type="PaxDb" id="35128-Thaps22961"/>
<dbReference type="PANTHER" id="PTHR32332">
    <property type="entry name" value="2-NITROPROPANE DIOXYGENASE"/>
    <property type="match status" value="1"/>
</dbReference>
<dbReference type="InterPro" id="IPR004136">
    <property type="entry name" value="NMO"/>
</dbReference>
<dbReference type="EMBL" id="CM000643">
    <property type="protein sequence ID" value="EED91417.1"/>
    <property type="molecule type" value="Genomic_DNA"/>
</dbReference>
<reference evidence="4 5" key="2">
    <citation type="journal article" date="2008" name="Nature">
        <title>The Phaeodactylum genome reveals the evolutionary history of diatom genomes.</title>
        <authorList>
            <person name="Bowler C."/>
            <person name="Allen A.E."/>
            <person name="Badger J.H."/>
            <person name="Grimwood J."/>
            <person name="Jabbari K."/>
            <person name="Kuo A."/>
            <person name="Maheswari U."/>
            <person name="Martens C."/>
            <person name="Maumus F."/>
            <person name="Otillar R.P."/>
            <person name="Rayko E."/>
            <person name="Salamov A."/>
            <person name="Vandepoele K."/>
            <person name="Beszteri B."/>
            <person name="Gruber A."/>
            <person name="Heijde M."/>
            <person name="Katinka M."/>
            <person name="Mock T."/>
            <person name="Valentin K."/>
            <person name="Verret F."/>
            <person name="Berges J.A."/>
            <person name="Brownlee C."/>
            <person name="Cadoret J.P."/>
            <person name="Chiovitti A."/>
            <person name="Choi C.J."/>
            <person name="Coesel S."/>
            <person name="De Martino A."/>
            <person name="Detter J.C."/>
            <person name="Durkin C."/>
            <person name="Falciatore A."/>
            <person name="Fournet J."/>
            <person name="Haruta M."/>
            <person name="Huysman M.J."/>
            <person name="Jenkins B.D."/>
            <person name="Jiroutova K."/>
            <person name="Jorgensen R.E."/>
            <person name="Joubert Y."/>
            <person name="Kaplan A."/>
            <person name="Kroger N."/>
            <person name="Kroth P.G."/>
            <person name="La Roche J."/>
            <person name="Lindquist E."/>
            <person name="Lommer M."/>
            <person name="Martin-Jezequel V."/>
            <person name="Lopez P.J."/>
            <person name="Lucas S."/>
            <person name="Mangogna M."/>
            <person name="McGinnis K."/>
            <person name="Medlin L.K."/>
            <person name="Montsant A."/>
            <person name="Oudot-Le Secq M.P."/>
            <person name="Napoli C."/>
            <person name="Obornik M."/>
            <person name="Parker M.S."/>
            <person name="Petit J.L."/>
            <person name="Porcel B.M."/>
            <person name="Poulsen N."/>
            <person name="Robison M."/>
            <person name="Rychlewski L."/>
            <person name="Rynearson T.A."/>
            <person name="Schmutz J."/>
            <person name="Shapiro H."/>
            <person name="Siaut M."/>
            <person name="Stanley M."/>
            <person name="Sussman M.R."/>
            <person name="Taylor A.R."/>
            <person name="Vardi A."/>
            <person name="von Dassow P."/>
            <person name="Vyverman W."/>
            <person name="Willis A."/>
            <person name="Wyrwicz L.S."/>
            <person name="Rokhsar D.S."/>
            <person name="Weissenbach J."/>
            <person name="Armbrust E.V."/>
            <person name="Green B.R."/>
            <person name="Van de Peer Y."/>
            <person name="Grigoriev I.V."/>
        </authorList>
    </citation>
    <scope>NUCLEOTIDE SEQUENCE [LARGE SCALE GENOMIC DNA]</scope>
    <source>
        <strain evidence="4 5">CCMP1335</strain>
    </source>
</reference>
<dbReference type="Proteomes" id="UP000001449">
    <property type="component" value="Chromosome 6"/>
</dbReference>
<dbReference type="OMA" id="FGWPEEY"/>
<dbReference type="STRING" id="35128.B8C4Z0"/>
<evidence type="ECO:0000313" key="4">
    <source>
        <dbReference type="EMBL" id="EED91417.1"/>
    </source>
</evidence>
<reference evidence="4 5" key="1">
    <citation type="journal article" date="2004" name="Science">
        <title>The genome of the diatom Thalassiosira pseudonana: ecology, evolution, and metabolism.</title>
        <authorList>
            <person name="Armbrust E.V."/>
            <person name="Berges J.A."/>
            <person name="Bowler C."/>
            <person name="Green B.R."/>
            <person name="Martinez D."/>
            <person name="Putnam N.H."/>
            <person name="Zhou S."/>
            <person name="Allen A.E."/>
            <person name="Apt K.E."/>
            <person name="Bechner M."/>
            <person name="Brzezinski M.A."/>
            <person name="Chaal B.K."/>
            <person name="Chiovitti A."/>
            <person name="Davis A.K."/>
            <person name="Demarest M.S."/>
            <person name="Detter J.C."/>
            <person name="Glavina T."/>
            <person name="Goodstein D."/>
            <person name="Hadi M.Z."/>
            <person name="Hellsten U."/>
            <person name="Hildebrand M."/>
            <person name="Jenkins B.D."/>
            <person name="Jurka J."/>
            <person name="Kapitonov V.V."/>
            <person name="Kroger N."/>
            <person name="Lau W.W."/>
            <person name="Lane T.W."/>
            <person name="Larimer F.W."/>
            <person name="Lippmeier J.C."/>
            <person name="Lucas S."/>
            <person name="Medina M."/>
            <person name="Montsant A."/>
            <person name="Obornik M."/>
            <person name="Parker M.S."/>
            <person name="Palenik B."/>
            <person name="Pazour G.J."/>
            <person name="Richardson P.M."/>
            <person name="Rynearson T.A."/>
            <person name="Saito M.A."/>
            <person name="Schwartz D.C."/>
            <person name="Thamatrakoln K."/>
            <person name="Valentin K."/>
            <person name="Vardi A."/>
            <person name="Wilkerson F.P."/>
            <person name="Rokhsar D.S."/>
        </authorList>
    </citation>
    <scope>NUCLEOTIDE SEQUENCE [LARGE SCALE GENOMIC DNA]</scope>
    <source>
        <strain evidence="4 5">CCMP1335</strain>
    </source>
</reference>
<dbReference type="AlphaFoldDB" id="B8C4Z0"/>
<evidence type="ECO:0000256" key="3">
    <source>
        <dbReference type="ARBA" id="ARBA00023002"/>
    </source>
</evidence>
<dbReference type="GO" id="GO:0016491">
    <property type="term" value="F:oxidoreductase activity"/>
    <property type="evidence" value="ECO:0000318"/>
    <property type="project" value="GO_Central"/>
</dbReference>
<proteinExistence type="predicted"/>
<dbReference type="eggNOG" id="ENOG502RHJM">
    <property type="taxonomic scope" value="Eukaryota"/>
</dbReference>
<dbReference type="RefSeq" id="XP_002291310.1">
    <property type="nucleotide sequence ID" value="XM_002291274.1"/>
</dbReference>
<dbReference type="HOGENOM" id="CLU_038732_9_2_1"/>
<name>B8C4Z0_THAPS</name>
<dbReference type="CDD" id="cd04730">
    <property type="entry name" value="NPD_like"/>
    <property type="match status" value="1"/>
</dbReference>
<dbReference type="InParanoid" id="B8C4Z0"/>
<evidence type="ECO:0000256" key="1">
    <source>
        <dbReference type="ARBA" id="ARBA00022630"/>
    </source>
</evidence>
<sequence>MTTARKQWTTPFTKTFRCRLPIVSAPMAGVSGGLLAAEVSSAGALGFIAAGHFDDVKKLEEEIALFESIMKSATSSSATSESNEGLLDDSNLCIGFIGHSSLSSPEGWAKYDRLLQTHKPKAVQFFAPSIIKRQSNSSFSNVELAHQHGVKFIAQVGSVLEAKEAIHHNVDAIFCQGSEAGGHGLRRELGNSTITLASQVSKLTDIPVLVAGGVATGRHLASALCVCDGAVLGTRFWASKESLGNMKLQQELIRDNSCDDVVRTEVFDQIENELKEHNKWPHPYDSVGALRNETTVKWEGRPRNEVKNAMLNTDLIKEYKQSTEESDATVVAVLAGEGVGEIDSIDCACDIVLKIEQEAVDTIRRLNTLQH</sequence>
<organism evidence="4 5">
    <name type="scientific">Thalassiosira pseudonana</name>
    <name type="common">Marine diatom</name>
    <name type="synonym">Cyclotella nana</name>
    <dbReference type="NCBI Taxonomy" id="35128"/>
    <lineage>
        <taxon>Eukaryota</taxon>
        <taxon>Sar</taxon>
        <taxon>Stramenopiles</taxon>
        <taxon>Ochrophyta</taxon>
        <taxon>Bacillariophyta</taxon>
        <taxon>Coscinodiscophyceae</taxon>
        <taxon>Thalassiosirophycidae</taxon>
        <taxon>Thalassiosirales</taxon>
        <taxon>Thalassiosiraceae</taxon>
        <taxon>Thalassiosira</taxon>
    </lineage>
</organism>
<keyword evidence="5" id="KW-1185">Reference proteome</keyword>